<proteinExistence type="inferred from homology"/>
<comment type="similarity">
    <text evidence="1">Belongs to the DinB family.</text>
</comment>
<dbReference type="Proteomes" id="UP000307378">
    <property type="component" value="Unassembled WGS sequence"/>
</dbReference>
<name>A0A4S8Q5A1_9HYPH</name>
<evidence type="ECO:0000256" key="3">
    <source>
        <dbReference type="PIRSR" id="PIRSR607837-1"/>
    </source>
</evidence>
<dbReference type="SUPFAM" id="SSF109854">
    <property type="entry name" value="DinB/YfiT-like putative metalloenzymes"/>
    <property type="match status" value="1"/>
</dbReference>
<feature type="binding site" evidence="3">
    <location>
        <position position="51"/>
    </location>
    <ligand>
        <name>a divalent metal cation</name>
        <dbReference type="ChEBI" id="CHEBI:60240"/>
    </ligand>
</feature>
<dbReference type="GO" id="GO:0046872">
    <property type="term" value="F:metal ion binding"/>
    <property type="evidence" value="ECO:0007669"/>
    <property type="project" value="UniProtKB-KW"/>
</dbReference>
<reference evidence="4 5" key="1">
    <citation type="submission" date="2019-04" db="EMBL/GenBank/DDBJ databases">
        <title>genome sequence of strain W3.</title>
        <authorList>
            <person name="Gao J."/>
            <person name="Sun J."/>
        </authorList>
    </citation>
    <scope>NUCLEOTIDE SEQUENCE [LARGE SCALE GENOMIC DNA]</scope>
    <source>
        <strain evidence="4 5">W3</strain>
    </source>
</reference>
<feature type="binding site" evidence="3">
    <location>
        <position position="139"/>
    </location>
    <ligand>
        <name>a divalent metal cation</name>
        <dbReference type="ChEBI" id="CHEBI:60240"/>
    </ligand>
</feature>
<protein>
    <submittedName>
        <fullName evidence="4">Damage-inducible protein DinB</fullName>
    </submittedName>
</protein>
<evidence type="ECO:0000256" key="2">
    <source>
        <dbReference type="ARBA" id="ARBA00022723"/>
    </source>
</evidence>
<feature type="binding site" evidence="3">
    <location>
        <position position="135"/>
    </location>
    <ligand>
        <name>a divalent metal cation</name>
        <dbReference type="ChEBI" id="CHEBI:60240"/>
    </ligand>
</feature>
<dbReference type="InterPro" id="IPR034660">
    <property type="entry name" value="DinB/YfiT-like"/>
</dbReference>
<organism evidence="4 5">
    <name type="scientific">Rhizobium rosettiformans W3</name>
    <dbReference type="NCBI Taxonomy" id="538378"/>
    <lineage>
        <taxon>Bacteria</taxon>
        <taxon>Pseudomonadati</taxon>
        <taxon>Pseudomonadota</taxon>
        <taxon>Alphaproteobacteria</taxon>
        <taxon>Hyphomicrobiales</taxon>
        <taxon>Rhizobiaceae</taxon>
        <taxon>Rhizobium/Agrobacterium group</taxon>
        <taxon>Rhizobium</taxon>
    </lineage>
</organism>
<evidence type="ECO:0000313" key="4">
    <source>
        <dbReference type="EMBL" id="THV39250.1"/>
    </source>
</evidence>
<dbReference type="PANTHER" id="PTHR37302">
    <property type="entry name" value="SLR1116 PROTEIN"/>
    <property type="match status" value="1"/>
</dbReference>
<evidence type="ECO:0000256" key="1">
    <source>
        <dbReference type="ARBA" id="ARBA00008635"/>
    </source>
</evidence>
<keyword evidence="2 3" id="KW-0479">Metal-binding</keyword>
<dbReference type="AlphaFoldDB" id="A0A4S8Q5A1"/>
<dbReference type="EMBL" id="STGU01000001">
    <property type="protein sequence ID" value="THV39250.1"/>
    <property type="molecule type" value="Genomic_DNA"/>
</dbReference>
<dbReference type="Gene3D" id="1.20.120.450">
    <property type="entry name" value="dinb family like domain"/>
    <property type="match status" value="1"/>
</dbReference>
<gene>
    <name evidence="4" type="ORF">FAA86_02485</name>
</gene>
<dbReference type="RefSeq" id="WP_136538193.1">
    <property type="nucleotide sequence ID" value="NZ_STGU01000001.1"/>
</dbReference>
<dbReference type="Pfam" id="PF05163">
    <property type="entry name" value="DinB"/>
    <property type="match status" value="1"/>
</dbReference>
<accession>A0A4S8Q5A1</accession>
<sequence>MTDPRRSFIKLAYNNRLANERLHQAVSMLQPGEFEAARAGFFPSIQASLNHILVIDWFYVDALEGGRLGPKAWANQIPFPHPEDLRKAQAAVDQRLLNFCLSLDIDALASEVQIHRSTRIQTERMDDVLSHLFQHQTHHRGQVHAMLSGTSVSPPQLDEFIVADDAGSRSLEMQRLAITEAELMRLDRST</sequence>
<dbReference type="InterPro" id="IPR007837">
    <property type="entry name" value="DinB"/>
</dbReference>
<evidence type="ECO:0000313" key="5">
    <source>
        <dbReference type="Proteomes" id="UP000307378"/>
    </source>
</evidence>
<comment type="caution">
    <text evidence="4">The sequence shown here is derived from an EMBL/GenBank/DDBJ whole genome shotgun (WGS) entry which is preliminary data.</text>
</comment>
<dbReference type="PANTHER" id="PTHR37302:SF3">
    <property type="entry name" value="DAMAGE-INDUCIBLE PROTEIN DINB"/>
    <property type="match status" value="1"/>
</dbReference>